<dbReference type="GO" id="GO:0004851">
    <property type="term" value="F:uroporphyrin-III C-methyltransferase activity"/>
    <property type="evidence" value="ECO:0007669"/>
    <property type="project" value="UniProtKB-EC"/>
</dbReference>
<dbReference type="PROSITE" id="PS00839">
    <property type="entry name" value="SUMT_1"/>
    <property type="match status" value="1"/>
</dbReference>
<evidence type="ECO:0000256" key="5">
    <source>
        <dbReference type="ARBA" id="ARBA00022603"/>
    </source>
</evidence>
<protein>
    <recommendedName>
        <fullName evidence="2">uroporphyrinogen-III C-methyltransferase</fullName>
        <ecNumber evidence="2">2.1.1.107</ecNumber>
    </recommendedName>
</protein>
<evidence type="ECO:0000256" key="6">
    <source>
        <dbReference type="ARBA" id="ARBA00022679"/>
    </source>
</evidence>
<dbReference type="RefSeq" id="WP_006818808.1">
    <property type="nucleotide sequence ID" value="NZ_CABKQJ010000016.1"/>
</dbReference>
<keyword evidence="10" id="KW-0627">Porphyrin biosynthesis</keyword>
<dbReference type="InterPro" id="IPR000878">
    <property type="entry name" value="4pyrrol_Mease"/>
</dbReference>
<dbReference type="InterPro" id="IPR006366">
    <property type="entry name" value="CobA/CysG_C"/>
</dbReference>
<proteinExistence type="inferred from homology"/>
<evidence type="ECO:0000313" key="17">
    <source>
        <dbReference type="Proteomes" id="UP000251313"/>
    </source>
</evidence>
<name>A0AB38FT90_9ENTR</name>
<evidence type="ECO:0000256" key="10">
    <source>
        <dbReference type="ARBA" id="ARBA00023244"/>
    </source>
</evidence>
<evidence type="ECO:0000256" key="3">
    <source>
        <dbReference type="ARBA" id="ARBA00022553"/>
    </source>
</evidence>
<evidence type="ECO:0000256" key="12">
    <source>
        <dbReference type="ARBA" id="ARBA00025705"/>
    </source>
</evidence>
<evidence type="ECO:0000256" key="4">
    <source>
        <dbReference type="ARBA" id="ARBA00022573"/>
    </source>
</evidence>
<reference evidence="16 17" key="1">
    <citation type="submission" date="2018-06" db="EMBL/GenBank/DDBJ databases">
        <authorList>
            <consortium name="Pathogen Informatics"/>
            <person name="Doyle S."/>
        </authorList>
    </citation>
    <scope>NUCLEOTIDE SEQUENCE [LARGE SCALE GENOMIC DNA]</scope>
    <source>
        <strain evidence="16 17">NCTC11967</strain>
    </source>
</reference>
<dbReference type="GO" id="GO:0009236">
    <property type="term" value="P:cobalamin biosynthetic process"/>
    <property type="evidence" value="ECO:0007669"/>
    <property type="project" value="UniProtKB-KW"/>
</dbReference>
<evidence type="ECO:0000313" key="16">
    <source>
        <dbReference type="EMBL" id="SQA62189.1"/>
    </source>
</evidence>
<dbReference type="EC" id="2.1.1.107" evidence="2"/>
<dbReference type="PANTHER" id="PTHR45790">
    <property type="entry name" value="SIROHEME SYNTHASE-RELATED"/>
    <property type="match status" value="1"/>
</dbReference>
<keyword evidence="3" id="KW-0597">Phosphoprotein</keyword>
<evidence type="ECO:0000256" key="13">
    <source>
        <dbReference type="ARBA" id="ARBA00060548"/>
    </source>
</evidence>
<accession>A0AB38FT90</accession>
<keyword evidence="4" id="KW-0169">Cobalamin biosynthesis</keyword>
<dbReference type="PROSITE" id="PS00840">
    <property type="entry name" value="SUMT_2"/>
    <property type="match status" value="1"/>
</dbReference>
<dbReference type="GO" id="GO:0032259">
    <property type="term" value="P:methylation"/>
    <property type="evidence" value="ECO:0007669"/>
    <property type="project" value="UniProtKB-KW"/>
</dbReference>
<feature type="domain" description="Tetrapyrrole methylase" evidence="15">
    <location>
        <begin position="5"/>
        <end position="215"/>
    </location>
</feature>
<comment type="pathway">
    <text evidence="12">Porphyrin-containing compound metabolism; siroheme biosynthesis; precorrin-2 from uroporphyrinogen III: step 1/1.</text>
</comment>
<keyword evidence="5 14" id="KW-0489">Methyltransferase</keyword>
<comment type="caution">
    <text evidence="16">The sequence shown here is derived from an EMBL/GenBank/DDBJ whole genome shotgun (WGS) entry which is preliminary data.</text>
</comment>
<dbReference type="Gene3D" id="3.40.1010.10">
    <property type="entry name" value="Cobalt-precorrin-4 Transmethylase, Domain 1"/>
    <property type="match status" value="1"/>
</dbReference>
<dbReference type="NCBIfam" id="TIGR01469">
    <property type="entry name" value="cobA_cysG_Cterm"/>
    <property type="match status" value="1"/>
</dbReference>
<evidence type="ECO:0000256" key="14">
    <source>
        <dbReference type="RuleBase" id="RU003960"/>
    </source>
</evidence>
<dbReference type="FunFam" id="3.40.1010.10:FF:000001">
    <property type="entry name" value="Siroheme synthase"/>
    <property type="match status" value="1"/>
</dbReference>
<dbReference type="InterPro" id="IPR035996">
    <property type="entry name" value="4pyrrol_Methylase_sf"/>
</dbReference>
<keyword evidence="11" id="KW-0511">Multifunctional enzyme</keyword>
<dbReference type="InterPro" id="IPR014776">
    <property type="entry name" value="4pyrrole_Mease_sub2"/>
</dbReference>
<comment type="similarity">
    <text evidence="1 14">Belongs to the precorrin methyltransferase family.</text>
</comment>
<evidence type="ECO:0000256" key="8">
    <source>
        <dbReference type="ARBA" id="ARBA00023002"/>
    </source>
</evidence>
<organism evidence="16 17">
    <name type="scientific">Yokenella regensburgei</name>
    <dbReference type="NCBI Taxonomy" id="158877"/>
    <lineage>
        <taxon>Bacteria</taxon>
        <taxon>Pseudomonadati</taxon>
        <taxon>Pseudomonadota</taxon>
        <taxon>Gammaproteobacteria</taxon>
        <taxon>Enterobacterales</taxon>
        <taxon>Enterobacteriaceae</taxon>
        <taxon>Yokenella</taxon>
    </lineage>
</organism>
<dbReference type="Pfam" id="PF00590">
    <property type="entry name" value="TP_methylase"/>
    <property type="match status" value="1"/>
</dbReference>
<dbReference type="FunFam" id="3.30.950.10:FF:000001">
    <property type="entry name" value="Siroheme synthase"/>
    <property type="match status" value="1"/>
</dbReference>
<dbReference type="Proteomes" id="UP000251313">
    <property type="component" value="Unassembled WGS sequence"/>
</dbReference>
<dbReference type="EMBL" id="UAVL01000002">
    <property type="protein sequence ID" value="SQA62189.1"/>
    <property type="molecule type" value="Genomic_DNA"/>
</dbReference>
<keyword evidence="8" id="KW-0560">Oxidoreductase</keyword>
<evidence type="ECO:0000256" key="2">
    <source>
        <dbReference type="ARBA" id="ARBA00012162"/>
    </source>
</evidence>
<keyword evidence="6 14" id="KW-0808">Transferase</keyword>
<evidence type="ECO:0000259" key="15">
    <source>
        <dbReference type="Pfam" id="PF00590"/>
    </source>
</evidence>
<dbReference type="CDD" id="cd11642">
    <property type="entry name" value="SUMT"/>
    <property type="match status" value="1"/>
</dbReference>
<dbReference type="InterPro" id="IPR014777">
    <property type="entry name" value="4pyrrole_Mease_sub1"/>
</dbReference>
<dbReference type="AlphaFoldDB" id="A0AB38FT90"/>
<dbReference type="GO" id="GO:0016491">
    <property type="term" value="F:oxidoreductase activity"/>
    <property type="evidence" value="ECO:0007669"/>
    <property type="project" value="UniProtKB-KW"/>
</dbReference>
<evidence type="ECO:0000256" key="11">
    <source>
        <dbReference type="ARBA" id="ARBA00023268"/>
    </source>
</evidence>
<dbReference type="InterPro" id="IPR050161">
    <property type="entry name" value="Siro_Cobalamin_biosynth"/>
</dbReference>
<dbReference type="SUPFAM" id="SSF53790">
    <property type="entry name" value="Tetrapyrrole methylase"/>
    <property type="match status" value="1"/>
</dbReference>
<keyword evidence="7" id="KW-0949">S-adenosyl-L-methionine</keyword>
<dbReference type="Gene3D" id="3.30.950.10">
    <property type="entry name" value="Methyltransferase, Cobalt-precorrin-4 Transmethylase, Domain 2"/>
    <property type="match status" value="1"/>
</dbReference>
<dbReference type="GO" id="GO:0019354">
    <property type="term" value="P:siroheme biosynthetic process"/>
    <property type="evidence" value="ECO:0007669"/>
    <property type="project" value="InterPro"/>
</dbReference>
<dbReference type="InterPro" id="IPR003043">
    <property type="entry name" value="Uropor_MeTrfase_CS"/>
</dbReference>
<dbReference type="PANTHER" id="PTHR45790:SF3">
    <property type="entry name" value="S-ADENOSYL-L-METHIONINE-DEPENDENT UROPORPHYRINOGEN III METHYLTRANSFERASE, CHLOROPLASTIC"/>
    <property type="match status" value="1"/>
</dbReference>
<dbReference type="NCBIfam" id="NF004790">
    <property type="entry name" value="PRK06136.1"/>
    <property type="match status" value="1"/>
</dbReference>
<comment type="pathway">
    <text evidence="13">Cofactor biosynthesis; adenosylcobalamin biosynthesis; precorrin-2 from uroporphyrinogen III: step 1/1.</text>
</comment>
<gene>
    <name evidence="16" type="primary">cysG_1</name>
    <name evidence="16" type="ORF">NCTC11967_01157</name>
</gene>
<evidence type="ECO:0000256" key="1">
    <source>
        <dbReference type="ARBA" id="ARBA00005879"/>
    </source>
</evidence>
<keyword evidence="9" id="KW-0456">Lyase</keyword>
<evidence type="ECO:0000256" key="7">
    <source>
        <dbReference type="ARBA" id="ARBA00022691"/>
    </source>
</evidence>
<evidence type="ECO:0000256" key="9">
    <source>
        <dbReference type="ARBA" id="ARBA00023239"/>
    </source>
</evidence>
<sequence>MSKGKVWLVGAGPGDASLITVKGLHCIRRADVIIHDRLVNPDLLKQAAKNCLIIDVGKMPNHHPIPQDQINALLVKYAMAGQQVVRLKGGDPYVFGRGGEEAEQLAREGLTFEVVPGISSAIGGLAYAGIPVTHRNYSSSFHVVTGHLCQGNDPQNWHALAQIHGTLVILMGMTRLSEICQKLIEGGMSAQTPVAVVMYASQPRQRMVKGTLATIHLEVEREKIHAPALIVVGEVVNLQEVLAFAATPAAITTDEIHCENIE</sequence>
<dbReference type="GO" id="GO:0016829">
    <property type="term" value="F:lyase activity"/>
    <property type="evidence" value="ECO:0007669"/>
    <property type="project" value="UniProtKB-KW"/>
</dbReference>